<dbReference type="EMBL" id="JAKGBZ010000026">
    <property type="protein sequence ID" value="MCF3947590.1"/>
    <property type="molecule type" value="Genomic_DNA"/>
</dbReference>
<dbReference type="RefSeq" id="WP_235704841.1">
    <property type="nucleotide sequence ID" value="NZ_JAKGBZ010000026.1"/>
</dbReference>
<organism evidence="8 9">
    <name type="scientific">Acidiphilium iwatense</name>
    <dbReference type="NCBI Taxonomy" id="768198"/>
    <lineage>
        <taxon>Bacteria</taxon>
        <taxon>Pseudomonadati</taxon>
        <taxon>Pseudomonadota</taxon>
        <taxon>Alphaproteobacteria</taxon>
        <taxon>Acetobacterales</taxon>
        <taxon>Acidocellaceae</taxon>
        <taxon>Acidiphilium</taxon>
    </lineage>
</organism>
<comment type="pathway">
    <text evidence="2">Purine metabolism; urate degradation; (S)-allantoin from urate: step 3/3.</text>
</comment>
<evidence type="ECO:0000256" key="4">
    <source>
        <dbReference type="ARBA" id="ARBA00022631"/>
    </source>
</evidence>
<dbReference type="Proteomes" id="UP001521209">
    <property type="component" value="Unassembled WGS sequence"/>
</dbReference>
<keyword evidence="6 8" id="KW-0456">Lyase</keyword>
<feature type="domain" description="Oxo-4-hydroxy-4-carboxy-5-ureidoimidazoline decarboxylase" evidence="7">
    <location>
        <begin position="16"/>
        <end position="169"/>
    </location>
</feature>
<dbReference type="PANTHER" id="PTHR43466">
    <property type="entry name" value="2-OXO-4-HYDROXY-4-CARBOXY-5-UREIDOIMIDAZOLINE DECARBOXYLASE-RELATED"/>
    <property type="match status" value="1"/>
</dbReference>
<keyword evidence="5" id="KW-0210">Decarboxylase</keyword>
<keyword evidence="9" id="KW-1185">Reference proteome</keyword>
<evidence type="ECO:0000256" key="1">
    <source>
        <dbReference type="ARBA" id="ARBA00001163"/>
    </source>
</evidence>
<name>A0ABS9E0N5_9PROT</name>
<dbReference type="InterPro" id="IPR017580">
    <property type="entry name" value="OHCU_decarboxylase-1"/>
</dbReference>
<dbReference type="SUPFAM" id="SSF158694">
    <property type="entry name" value="UraD-Like"/>
    <property type="match status" value="1"/>
</dbReference>
<dbReference type="PANTHER" id="PTHR43466:SF1">
    <property type="entry name" value="2-OXO-4-HYDROXY-4-CARBOXY-5-UREIDOIMIDAZOLINE DECARBOXYLASE-RELATED"/>
    <property type="match status" value="1"/>
</dbReference>
<accession>A0ABS9E0N5</accession>
<protein>
    <recommendedName>
        <fullName evidence="3">2-oxo-4-hydroxy-4-carboxy-5-ureidoimidazoline decarboxylase</fullName>
        <ecNumber evidence="3">4.1.1.97</ecNumber>
    </recommendedName>
</protein>
<evidence type="ECO:0000313" key="8">
    <source>
        <dbReference type="EMBL" id="MCF3947590.1"/>
    </source>
</evidence>
<evidence type="ECO:0000256" key="2">
    <source>
        <dbReference type="ARBA" id="ARBA00004754"/>
    </source>
</evidence>
<proteinExistence type="predicted"/>
<dbReference type="EC" id="4.1.1.97" evidence="3"/>
<dbReference type="GO" id="GO:0051997">
    <property type="term" value="F:2-oxo-4-hydroxy-4-carboxy-5-ureidoimidazoline decarboxylase activity"/>
    <property type="evidence" value="ECO:0007669"/>
    <property type="project" value="UniProtKB-EC"/>
</dbReference>
<evidence type="ECO:0000259" key="7">
    <source>
        <dbReference type="Pfam" id="PF09349"/>
    </source>
</evidence>
<comment type="caution">
    <text evidence="8">The sequence shown here is derived from an EMBL/GenBank/DDBJ whole genome shotgun (WGS) entry which is preliminary data.</text>
</comment>
<evidence type="ECO:0000256" key="3">
    <source>
        <dbReference type="ARBA" id="ARBA00012257"/>
    </source>
</evidence>
<dbReference type="InterPro" id="IPR036778">
    <property type="entry name" value="OHCU_decarboxylase_sf"/>
</dbReference>
<gene>
    <name evidence="8" type="primary">uraD</name>
    <name evidence="8" type="ORF">L2A60_12975</name>
</gene>
<keyword evidence="4" id="KW-0659">Purine metabolism</keyword>
<dbReference type="Gene3D" id="1.10.3330.10">
    <property type="entry name" value="Oxo-4-hydroxy-4-carboxy-5-ureidoimidazoline decarboxylase"/>
    <property type="match status" value="1"/>
</dbReference>
<dbReference type="Pfam" id="PF09349">
    <property type="entry name" value="OHCU_decarbox"/>
    <property type="match status" value="1"/>
</dbReference>
<dbReference type="InterPro" id="IPR018020">
    <property type="entry name" value="OHCU_decarboxylase"/>
</dbReference>
<sequence length="180" mass="20038">MNKAVAEAPLTIDALNRMAETMFVEALADIYEHSPWIAAKAAAERPFVGTDDLVEAMAEIVLTADQEKQLALLNAHPELGQSGTLTSASTIEQRFAGFDRMTQGDAERLATLNRAYRTRFGFPFIIAVRGQKNAEAIIERLQQRLAHDQSAEAKLALDEVIRIANFRLRRRIHDPQQPVA</sequence>
<reference evidence="8 9" key="1">
    <citation type="submission" date="2022-01" db="EMBL/GenBank/DDBJ databases">
        <authorList>
            <person name="Won M."/>
            <person name="Kim S.-J."/>
            <person name="Kwon S.-W."/>
        </authorList>
    </citation>
    <scope>NUCLEOTIDE SEQUENCE [LARGE SCALE GENOMIC DNA]</scope>
    <source>
        <strain evidence="8 9">KCTC 23505</strain>
    </source>
</reference>
<evidence type="ECO:0000313" key="9">
    <source>
        <dbReference type="Proteomes" id="UP001521209"/>
    </source>
</evidence>
<evidence type="ECO:0000256" key="5">
    <source>
        <dbReference type="ARBA" id="ARBA00022793"/>
    </source>
</evidence>
<comment type="catalytic activity">
    <reaction evidence="1">
        <text>5-hydroxy-2-oxo-4-ureido-2,5-dihydro-1H-imidazole-5-carboxylate + H(+) = (S)-allantoin + CO2</text>
        <dbReference type="Rhea" id="RHEA:26301"/>
        <dbReference type="ChEBI" id="CHEBI:15378"/>
        <dbReference type="ChEBI" id="CHEBI:15678"/>
        <dbReference type="ChEBI" id="CHEBI:16526"/>
        <dbReference type="ChEBI" id="CHEBI:58639"/>
        <dbReference type="EC" id="4.1.1.97"/>
    </reaction>
</comment>
<evidence type="ECO:0000256" key="6">
    <source>
        <dbReference type="ARBA" id="ARBA00023239"/>
    </source>
</evidence>
<dbReference type="NCBIfam" id="TIGR03164">
    <property type="entry name" value="UHCUDC"/>
    <property type="match status" value="1"/>
</dbReference>